<evidence type="ECO:0000313" key="2">
    <source>
        <dbReference type="EMBL" id="MEB3344101.1"/>
    </source>
</evidence>
<sequence length="243" mass="28315">MRTKVFHLLVFLFCCFMCYSQNNIETGAGISAQDTYFLNRIKQEFFLRTPTNEPIKVDDIDGSPYLSEKFSPGKILDELTGKSEAVFLRYNIYNDEFEVKYDVSSENIVGLKKGSTLVAQLGDDKFYYKAFVNHKNEQKLGYLKEVYNSKNVVILKDYYQKLRLPKPAKTSLEKDIPAKLSNHQSYYLKTDKGTLIKIEMNRKKIANSFPNHQNEIKSFIKEKKLRFNDEKDLLQLANFYGTL</sequence>
<accession>A0ABU5ZS62</accession>
<keyword evidence="1" id="KW-0732">Signal</keyword>
<protein>
    <recommendedName>
        <fullName evidence="4">SH3 domain-containing protein</fullName>
    </recommendedName>
</protein>
<evidence type="ECO:0008006" key="4">
    <source>
        <dbReference type="Google" id="ProtNLM"/>
    </source>
</evidence>
<name>A0ABU5ZS62_9FLAO</name>
<comment type="caution">
    <text evidence="2">The sequence shown here is derived from an EMBL/GenBank/DDBJ whole genome shotgun (WGS) entry which is preliminary data.</text>
</comment>
<evidence type="ECO:0000313" key="3">
    <source>
        <dbReference type="Proteomes" id="UP001327027"/>
    </source>
</evidence>
<dbReference type="EMBL" id="JAYKLX010000001">
    <property type="protein sequence ID" value="MEB3344101.1"/>
    <property type="molecule type" value="Genomic_DNA"/>
</dbReference>
<evidence type="ECO:0000256" key="1">
    <source>
        <dbReference type="SAM" id="SignalP"/>
    </source>
</evidence>
<proteinExistence type="predicted"/>
<dbReference type="RefSeq" id="WP_324178154.1">
    <property type="nucleotide sequence ID" value="NZ_BAABAW010000016.1"/>
</dbReference>
<gene>
    <name evidence="2" type="ORF">U6A24_01445</name>
</gene>
<dbReference type="Proteomes" id="UP001327027">
    <property type="component" value="Unassembled WGS sequence"/>
</dbReference>
<reference evidence="2 3" key="1">
    <citation type="journal article" date="2013" name="Int. J. Syst. Evol. Microbiol.">
        <title>Aquimarina gracilis sp. nov., isolated from the gut microflora of a mussel, Mytilus coruscus, and emended description of Aquimarina spongiae.</title>
        <authorList>
            <person name="Park S.C."/>
            <person name="Choe H.N."/>
            <person name="Baik K.S."/>
            <person name="Seong C.N."/>
        </authorList>
    </citation>
    <scope>NUCLEOTIDE SEQUENCE [LARGE SCALE GENOMIC DNA]</scope>
    <source>
        <strain evidence="2 3">PSC32</strain>
    </source>
</reference>
<feature type="signal peptide" evidence="1">
    <location>
        <begin position="1"/>
        <end position="22"/>
    </location>
</feature>
<organism evidence="2 3">
    <name type="scientific">Aquimarina gracilis</name>
    <dbReference type="NCBI Taxonomy" id="874422"/>
    <lineage>
        <taxon>Bacteria</taxon>
        <taxon>Pseudomonadati</taxon>
        <taxon>Bacteroidota</taxon>
        <taxon>Flavobacteriia</taxon>
        <taxon>Flavobacteriales</taxon>
        <taxon>Flavobacteriaceae</taxon>
        <taxon>Aquimarina</taxon>
    </lineage>
</organism>
<feature type="chain" id="PRO_5046826659" description="SH3 domain-containing protein" evidence="1">
    <location>
        <begin position="23"/>
        <end position="243"/>
    </location>
</feature>
<keyword evidence="3" id="KW-1185">Reference proteome</keyword>